<dbReference type="InterPro" id="IPR011990">
    <property type="entry name" value="TPR-like_helical_dom_sf"/>
</dbReference>
<dbReference type="InterPro" id="IPR012944">
    <property type="entry name" value="SusD_RagB_dom"/>
</dbReference>
<evidence type="ECO:0000313" key="9">
    <source>
        <dbReference type="EMBL" id="PTX15063.1"/>
    </source>
</evidence>
<dbReference type="Proteomes" id="UP000244225">
    <property type="component" value="Unassembled WGS sequence"/>
</dbReference>
<evidence type="ECO:0000256" key="5">
    <source>
        <dbReference type="ARBA" id="ARBA00023237"/>
    </source>
</evidence>
<comment type="similarity">
    <text evidence="2">Belongs to the SusD family.</text>
</comment>
<keyword evidence="10" id="KW-1185">Reference proteome</keyword>
<keyword evidence="3 6" id="KW-0732">Signal</keyword>
<evidence type="ECO:0000259" key="7">
    <source>
        <dbReference type="Pfam" id="PF07980"/>
    </source>
</evidence>
<dbReference type="GO" id="GO:0009279">
    <property type="term" value="C:cell outer membrane"/>
    <property type="evidence" value="ECO:0007669"/>
    <property type="project" value="UniProtKB-SubCell"/>
</dbReference>
<evidence type="ECO:0000256" key="6">
    <source>
        <dbReference type="SAM" id="SignalP"/>
    </source>
</evidence>
<comment type="subcellular location">
    <subcellularLocation>
        <location evidence="1">Cell outer membrane</location>
    </subcellularLocation>
</comment>
<dbReference type="EMBL" id="QBKI01000009">
    <property type="protein sequence ID" value="PTX15063.1"/>
    <property type="molecule type" value="Genomic_DNA"/>
</dbReference>
<feature type="signal peptide" evidence="6">
    <location>
        <begin position="1"/>
        <end position="17"/>
    </location>
</feature>
<evidence type="ECO:0000259" key="8">
    <source>
        <dbReference type="Pfam" id="PF14322"/>
    </source>
</evidence>
<accession>A0A2T5YEC6</accession>
<dbReference type="OrthoDB" id="5694214at2"/>
<name>A0A2T5YEC6_9BACT</name>
<gene>
    <name evidence="9" type="ORF">C8N40_109161</name>
</gene>
<dbReference type="AlphaFoldDB" id="A0A2T5YEC6"/>
<evidence type="ECO:0000256" key="1">
    <source>
        <dbReference type="ARBA" id="ARBA00004442"/>
    </source>
</evidence>
<evidence type="ECO:0000256" key="3">
    <source>
        <dbReference type="ARBA" id="ARBA00022729"/>
    </source>
</evidence>
<keyword evidence="5" id="KW-0998">Cell outer membrane</keyword>
<dbReference type="PROSITE" id="PS51257">
    <property type="entry name" value="PROKAR_LIPOPROTEIN"/>
    <property type="match status" value="1"/>
</dbReference>
<organism evidence="9 10">
    <name type="scientific">Pontibacter mucosus</name>
    <dbReference type="NCBI Taxonomy" id="1649266"/>
    <lineage>
        <taxon>Bacteria</taxon>
        <taxon>Pseudomonadati</taxon>
        <taxon>Bacteroidota</taxon>
        <taxon>Cytophagia</taxon>
        <taxon>Cytophagales</taxon>
        <taxon>Hymenobacteraceae</taxon>
        <taxon>Pontibacter</taxon>
    </lineage>
</organism>
<evidence type="ECO:0000256" key="2">
    <source>
        <dbReference type="ARBA" id="ARBA00006275"/>
    </source>
</evidence>
<keyword evidence="4" id="KW-0472">Membrane</keyword>
<proteinExistence type="inferred from homology"/>
<reference evidence="9 10" key="1">
    <citation type="submission" date="2018-04" db="EMBL/GenBank/DDBJ databases">
        <title>Genomic Encyclopedia of Archaeal and Bacterial Type Strains, Phase II (KMG-II): from individual species to whole genera.</title>
        <authorList>
            <person name="Goeker M."/>
        </authorList>
    </citation>
    <scope>NUCLEOTIDE SEQUENCE [LARGE SCALE GENOMIC DNA]</scope>
    <source>
        <strain evidence="9 10">DSM 100162</strain>
    </source>
</reference>
<dbReference type="Pfam" id="PF14322">
    <property type="entry name" value="SusD-like_3"/>
    <property type="match status" value="1"/>
</dbReference>
<sequence>MKYIKLICLAFCMLAMASCEKDFLDREPLDVLSTSGGLATTNELRLYVNQFYESFPGHPGVTGNAGIAFSDATSDNMIITAVDNRLNGNLALSNATRIQEYNSVRSINYFLANYKNASGDQAAKDQYLGEAKFFRAWFYFNMVKKYGDVTWVNTVLPADREMTELSRDSRVVVVDSILADLDHAIALLPVMGTNAGMRVHRDVALAFKSRVALYEGTWQKYHRQDNDPFWSREITDDKIKNYLTQAKLAAEEVINGGRWSIYQTGRPLEDYGNLFTTLDLSSNNEVLLWRKYDANENIGHSISKYLSTGGGDIGVTLSLVDDYLTRDGEPFIGQVRTEAQAEYGRELLPELRDPRLSQTVAVPGKPIKPGVAVAPFPPINQSGFNRSPTGYPLYKYIEYNSESATFDDFKSAVPAILFRYAEVLLNYAEALAELGESPDLVARALEPLRARAGMPPVDFDREYNRQADYPFRNLDKVIQSVRRERRVEFAAEGMRLDDIFRWAAADELIVGKRPLGALFVGSNIADENTSTGFYKDALLYFDTPPAGKSTNFYLTGNAQSDWRYIDPYQEVLPNGYGFNLSRDYLLPIQDRMISLTDGKWNQNPGW</sequence>
<dbReference type="Gene3D" id="1.25.40.390">
    <property type="match status" value="1"/>
</dbReference>
<evidence type="ECO:0000256" key="4">
    <source>
        <dbReference type="ARBA" id="ARBA00023136"/>
    </source>
</evidence>
<comment type="caution">
    <text evidence="9">The sequence shown here is derived from an EMBL/GenBank/DDBJ whole genome shotgun (WGS) entry which is preliminary data.</text>
</comment>
<dbReference type="SUPFAM" id="SSF48452">
    <property type="entry name" value="TPR-like"/>
    <property type="match status" value="1"/>
</dbReference>
<dbReference type="Pfam" id="PF07980">
    <property type="entry name" value="SusD_RagB"/>
    <property type="match status" value="1"/>
</dbReference>
<feature type="domain" description="SusD-like N-terminal" evidence="8">
    <location>
        <begin position="98"/>
        <end position="213"/>
    </location>
</feature>
<dbReference type="InterPro" id="IPR033985">
    <property type="entry name" value="SusD-like_N"/>
</dbReference>
<feature type="domain" description="RagB/SusD" evidence="7">
    <location>
        <begin position="293"/>
        <end position="606"/>
    </location>
</feature>
<dbReference type="RefSeq" id="WP_108213069.1">
    <property type="nucleotide sequence ID" value="NZ_QBKI01000009.1"/>
</dbReference>
<evidence type="ECO:0000313" key="10">
    <source>
        <dbReference type="Proteomes" id="UP000244225"/>
    </source>
</evidence>
<feature type="chain" id="PRO_5015737433" evidence="6">
    <location>
        <begin position="18"/>
        <end position="606"/>
    </location>
</feature>
<protein>
    <submittedName>
        <fullName evidence="9">Putative outer membrane starch-binding protein</fullName>
    </submittedName>
</protein>